<reference evidence="3" key="1">
    <citation type="submission" date="2019-11" db="EMBL/GenBank/DDBJ databases">
        <title>Bipolaris sorokiniana Genome sequencing.</title>
        <authorList>
            <person name="Wang H."/>
        </authorList>
    </citation>
    <scope>NUCLEOTIDE SEQUENCE</scope>
</reference>
<feature type="region of interest" description="Disordered" evidence="2">
    <location>
        <begin position="153"/>
        <end position="191"/>
    </location>
</feature>
<evidence type="ECO:0000313" key="4">
    <source>
        <dbReference type="Proteomes" id="UP000624244"/>
    </source>
</evidence>
<name>A0A8H6DXJ1_COCSA</name>
<dbReference type="OMA" id="AIFRFHY"/>
<feature type="compositionally biased region" description="Basic and acidic residues" evidence="2">
    <location>
        <begin position="174"/>
        <end position="186"/>
    </location>
</feature>
<dbReference type="Proteomes" id="UP000624244">
    <property type="component" value="Unassembled WGS sequence"/>
</dbReference>
<organism evidence="3 4">
    <name type="scientific">Cochliobolus sativus</name>
    <name type="common">Common root rot and spot blotch fungus</name>
    <name type="synonym">Bipolaris sorokiniana</name>
    <dbReference type="NCBI Taxonomy" id="45130"/>
    <lineage>
        <taxon>Eukaryota</taxon>
        <taxon>Fungi</taxon>
        <taxon>Dikarya</taxon>
        <taxon>Ascomycota</taxon>
        <taxon>Pezizomycotina</taxon>
        <taxon>Dothideomycetes</taxon>
        <taxon>Pleosporomycetidae</taxon>
        <taxon>Pleosporales</taxon>
        <taxon>Pleosporineae</taxon>
        <taxon>Pleosporaceae</taxon>
        <taxon>Bipolaris</taxon>
    </lineage>
</organism>
<sequence length="444" mass="49761">MKATEEGSDRSAEMSICIEGSANPLPEYGEYVDPVDHAICSYVPLEKGQKPKFSGKFKGTTLDIVCDALMDGIHRKYYSYGARAVRFQKSKKIEIDKFLFKTEDGVIDSQMVVSTLGMATTQSDLPETIGTMELRLYCTRKIGVSHEVKGVKQYYTEDNRKQNNEDNSTSNNDDNQKPENSKKGSEKTNQIVSYRQVAPTSQLDIERDSAPISEQAIASYYNKMVPSRPGKEPWAIFRFHYRSKEALESSGVVCDPKDKKPTSARVLSFLEPVPPLIVETKCHPRTPAASEEPFSKASTPIETKPESLADPAVTTMTPVAESTISTTSESGAKRLSATINETLPEAKRPKVLPPSPSTKANSLKSQLAERRKKLAELYKNHCQEAETLATIQRKIEPYEQRMMEELERINQEITGEETALKDVLERRSHFEKVLQEFEDGQDDA</sequence>
<feature type="compositionally biased region" description="Basic and acidic residues" evidence="2">
    <location>
        <begin position="153"/>
        <end position="164"/>
    </location>
</feature>
<comment type="caution">
    <text evidence="3">The sequence shown here is derived from an EMBL/GenBank/DDBJ whole genome shotgun (WGS) entry which is preliminary data.</text>
</comment>
<evidence type="ECO:0000256" key="1">
    <source>
        <dbReference type="SAM" id="Coils"/>
    </source>
</evidence>
<keyword evidence="1" id="KW-0175">Coiled coil</keyword>
<evidence type="ECO:0000256" key="2">
    <source>
        <dbReference type="SAM" id="MobiDB-lite"/>
    </source>
</evidence>
<feature type="coiled-coil region" evidence="1">
    <location>
        <begin position="360"/>
        <end position="426"/>
    </location>
</feature>
<feature type="region of interest" description="Disordered" evidence="2">
    <location>
        <begin position="285"/>
        <end position="308"/>
    </location>
</feature>
<dbReference type="AlphaFoldDB" id="A0A8H6DXJ1"/>
<dbReference type="EMBL" id="WNKQ01000007">
    <property type="protein sequence ID" value="KAF5850185.1"/>
    <property type="molecule type" value="Genomic_DNA"/>
</dbReference>
<protein>
    <submittedName>
        <fullName evidence="3">Uncharacterized protein</fullName>
    </submittedName>
</protein>
<evidence type="ECO:0000313" key="3">
    <source>
        <dbReference type="EMBL" id="KAF5850185.1"/>
    </source>
</evidence>
<gene>
    <name evidence="3" type="ORF">GGP41_002451</name>
</gene>
<accession>A0A8H6DXJ1</accession>
<proteinExistence type="predicted"/>